<organism evidence="2 3">
    <name type="scientific">Collimonas pratensis</name>
    <dbReference type="NCBI Taxonomy" id="279113"/>
    <lineage>
        <taxon>Bacteria</taxon>
        <taxon>Pseudomonadati</taxon>
        <taxon>Pseudomonadota</taxon>
        <taxon>Betaproteobacteria</taxon>
        <taxon>Burkholderiales</taxon>
        <taxon>Oxalobacteraceae</taxon>
        <taxon>Collimonas</taxon>
    </lineage>
</organism>
<feature type="chain" id="PRO_5007277560" description="Energy transducer TonB" evidence="1">
    <location>
        <begin position="21"/>
        <end position="194"/>
    </location>
</feature>
<accession>A0A127Q5N1</accession>
<sequence length="194" mass="20648">MYWGLVASLLLHAALLQLFARHTPAPPVEMDAASAGMTLLLLPVPQPRLPPVQVQRLESAAAQGSPRGIRQLASEGSKRSIAAPVAPIANQTVQAEGVIAAVPAATRPRLDLDAAVKMAGKLARDPNSLGDDRAVAQLKYHPLEGDNPDSRLAHDMRRSARPDCLYSQSSRGLLAPLFLIAEATKSKKDGGCKW</sequence>
<reference evidence="2 3" key="1">
    <citation type="submission" date="2015-11" db="EMBL/GenBank/DDBJ databases">
        <title>Exploring the genomic traits of fungus-feeding bacterial genus Collimonas.</title>
        <authorList>
            <person name="Song C."/>
            <person name="Schmidt R."/>
            <person name="de Jager V."/>
            <person name="Krzyzanowska D."/>
            <person name="Jongedijk E."/>
            <person name="Cankar K."/>
            <person name="Beekwilder J."/>
            <person name="van Veen A."/>
            <person name="de Boer W."/>
            <person name="van Veen J.A."/>
            <person name="Garbeva P."/>
        </authorList>
    </citation>
    <scope>NUCLEOTIDE SEQUENCE [LARGE SCALE GENOMIC DNA]</scope>
    <source>
        <strain evidence="2 3">Ter91</strain>
    </source>
</reference>
<protein>
    <recommendedName>
        <fullName evidence="4">Energy transducer TonB</fullName>
    </recommendedName>
</protein>
<dbReference type="KEGG" id="cpra:CPter91_3003"/>
<dbReference type="PATRIC" id="fig|279113.9.peg.2968"/>
<keyword evidence="1" id="KW-0732">Signal</keyword>
<dbReference type="AlphaFoldDB" id="A0A127Q5N1"/>
<evidence type="ECO:0000313" key="2">
    <source>
        <dbReference type="EMBL" id="AMP05344.1"/>
    </source>
</evidence>
<gene>
    <name evidence="2" type="ORF">CPter91_3003</name>
</gene>
<dbReference type="EMBL" id="CP013234">
    <property type="protein sequence ID" value="AMP05344.1"/>
    <property type="molecule type" value="Genomic_DNA"/>
</dbReference>
<evidence type="ECO:0000256" key="1">
    <source>
        <dbReference type="SAM" id="SignalP"/>
    </source>
</evidence>
<feature type="signal peptide" evidence="1">
    <location>
        <begin position="1"/>
        <end position="20"/>
    </location>
</feature>
<proteinExistence type="predicted"/>
<dbReference type="Proteomes" id="UP000074561">
    <property type="component" value="Chromosome"/>
</dbReference>
<evidence type="ECO:0000313" key="3">
    <source>
        <dbReference type="Proteomes" id="UP000074561"/>
    </source>
</evidence>
<evidence type="ECO:0008006" key="4">
    <source>
        <dbReference type="Google" id="ProtNLM"/>
    </source>
</evidence>
<name>A0A127Q5N1_9BURK</name>